<dbReference type="InterPro" id="IPR006943">
    <property type="entry name" value="DUF641_pln"/>
</dbReference>
<comment type="caution">
    <text evidence="4">The sequence shown here is derived from an EMBL/GenBank/DDBJ whole genome shotgun (WGS) entry which is preliminary data.</text>
</comment>
<feature type="domain" description="GIL1/IRKI C-terminal" evidence="3">
    <location>
        <begin position="395"/>
        <end position="450"/>
    </location>
</feature>
<evidence type="ECO:0008006" key="6">
    <source>
        <dbReference type="Google" id="ProtNLM"/>
    </source>
</evidence>
<evidence type="ECO:0000259" key="3">
    <source>
        <dbReference type="Pfam" id="PF24994"/>
    </source>
</evidence>
<evidence type="ECO:0000256" key="1">
    <source>
        <dbReference type="SAM" id="Coils"/>
    </source>
</evidence>
<accession>A0AAP0PSK6</accession>
<dbReference type="Pfam" id="PF24994">
    <property type="entry name" value="GIL1_IRKI_C"/>
    <property type="match status" value="1"/>
</dbReference>
<dbReference type="GO" id="GO:0009639">
    <property type="term" value="P:response to red or far red light"/>
    <property type="evidence" value="ECO:0007669"/>
    <property type="project" value="InterPro"/>
</dbReference>
<dbReference type="InterPro" id="IPR056813">
    <property type="entry name" value="GIL1_IRKI_C"/>
</dbReference>
<keyword evidence="1" id="KW-0175">Coiled coil</keyword>
<proteinExistence type="predicted"/>
<dbReference type="Proteomes" id="UP001417504">
    <property type="component" value="Unassembled WGS sequence"/>
</dbReference>
<evidence type="ECO:0000313" key="4">
    <source>
        <dbReference type="EMBL" id="KAK9153100.1"/>
    </source>
</evidence>
<evidence type="ECO:0000259" key="2">
    <source>
        <dbReference type="Pfam" id="PF04859"/>
    </source>
</evidence>
<gene>
    <name evidence="4" type="ORF">Sjap_000580</name>
</gene>
<evidence type="ECO:0000313" key="5">
    <source>
        <dbReference type="Proteomes" id="UP001417504"/>
    </source>
</evidence>
<organism evidence="4 5">
    <name type="scientific">Stephania japonica</name>
    <dbReference type="NCBI Taxonomy" id="461633"/>
    <lineage>
        <taxon>Eukaryota</taxon>
        <taxon>Viridiplantae</taxon>
        <taxon>Streptophyta</taxon>
        <taxon>Embryophyta</taxon>
        <taxon>Tracheophyta</taxon>
        <taxon>Spermatophyta</taxon>
        <taxon>Magnoliopsida</taxon>
        <taxon>Ranunculales</taxon>
        <taxon>Menispermaceae</taxon>
        <taxon>Menispermoideae</taxon>
        <taxon>Cissampelideae</taxon>
        <taxon>Stephania</taxon>
    </lineage>
</organism>
<dbReference type="EMBL" id="JBBNAE010000001">
    <property type="protein sequence ID" value="KAK9153100.1"/>
    <property type="molecule type" value="Genomic_DNA"/>
</dbReference>
<dbReference type="GO" id="GO:0009959">
    <property type="term" value="P:negative gravitropism"/>
    <property type="evidence" value="ECO:0007669"/>
    <property type="project" value="InterPro"/>
</dbReference>
<keyword evidence="5" id="KW-1185">Reference proteome</keyword>
<protein>
    <recommendedName>
        <fullName evidence="6">DUF641 domain-containing protein</fullName>
    </recommendedName>
</protein>
<sequence>MDSIKQSSSNSLIRRLAKALTFRASGVAPEDRIRKIKYQDKKKLRGNSINGNKNGFRFVEEEEVQREAEEKRKAEEAVATEALFSGLFAGVSSIKAAYAQLQIAQSPYDPDEIQSADEAVVGELKKLSDLKSKFLKKESDPNPQMSILLGEIQEQRSLLKTYELMGKKIKAQIKNRDSEIDLLKEKLEELESRNSLIEQRFDSNFENVHISGLNPTHFASFLQHTIKSIRAFVEVLINEMKKSKWDLEMASQSINPTAVFQRPHHRLFAFQSFVSQKMFDGFQNPKFSISHTNGSDQNLPKQHFYDRFVKLNSMNPKQLILQSPNSSFSRFCIAKYTQLVHPNMELSFFGDLKQRNFVLSNGYPETQFFAAFAEMAKRVWMLNCLAFSFDHKVSIFQVSSGCRFSQVFMESVIEETEETEEEESTMAKRVGLLVTPGFRIDKTVLQCQVYLSQKRTIIEQGKGSSVSGRLMGSRDLGDVGTLYYTCATHGVMNQGVRPTTPPLSHPPWFATANHRL</sequence>
<dbReference type="AlphaFoldDB" id="A0AAP0PSK6"/>
<feature type="domain" description="DUF641" evidence="2">
    <location>
        <begin position="77"/>
        <end position="200"/>
    </location>
</feature>
<dbReference type="Pfam" id="PF04859">
    <property type="entry name" value="DUF641"/>
    <property type="match status" value="1"/>
</dbReference>
<dbReference type="PANTHER" id="PTHR31161">
    <property type="entry name" value="PROTEIN GRAVITROPIC IN THE LIGHT 1"/>
    <property type="match status" value="1"/>
</dbReference>
<reference evidence="4 5" key="1">
    <citation type="submission" date="2024-01" db="EMBL/GenBank/DDBJ databases">
        <title>Genome assemblies of Stephania.</title>
        <authorList>
            <person name="Yang L."/>
        </authorList>
    </citation>
    <scope>NUCLEOTIDE SEQUENCE [LARGE SCALE GENOMIC DNA]</scope>
    <source>
        <strain evidence="4">QJT</strain>
        <tissue evidence="4">Leaf</tissue>
    </source>
</reference>
<feature type="coiled-coil region" evidence="1">
    <location>
        <begin position="173"/>
        <end position="200"/>
    </location>
</feature>
<dbReference type="InterPro" id="IPR040225">
    <property type="entry name" value="GIL1-like"/>
</dbReference>
<name>A0AAP0PSK6_9MAGN</name>